<dbReference type="Pfam" id="PF00581">
    <property type="entry name" value="Rhodanese"/>
    <property type="match status" value="1"/>
</dbReference>
<dbReference type="SUPFAM" id="SSF52821">
    <property type="entry name" value="Rhodanese/Cell cycle control phosphatase"/>
    <property type="match status" value="1"/>
</dbReference>
<protein>
    <submittedName>
        <fullName evidence="3">Rhodanese-related sulfurtransferase</fullName>
    </submittedName>
</protein>
<feature type="region of interest" description="Disordered" evidence="1">
    <location>
        <begin position="1"/>
        <end position="88"/>
    </location>
</feature>
<evidence type="ECO:0000256" key="1">
    <source>
        <dbReference type="SAM" id="MobiDB-lite"/>
    </source>
</evidence>
<feature type="compositionally biased region" description="Basic residues" evidence="1">
    <location>
        <begin position="25"/>
        <end position="47"/>
    </location>
</feature>
<dbReference type="PANTHER" id="PTHR43268">
    <property type="entry name" value="THIOSULFATE SULFURTRANSFERASE/RHODANESE-LIKE DOMAIN-CONTAINING PROTEIN 2"/>
    <property type="match status" value="1"/>
</dbReference>
<dbReference type="Pfam" id="PF17773">
    <property type="entry name" value="UPF0176_N"/>
    <property type="match status" value="1"/>
</dbReference>
<dbReference type="Pfam" id="PF12368">
    <property type="entry name" value="Rhodanese_C"/>
    <property type="match status" value="1"/>
</dbReference>
<feature type="region of interest" description="Disordered" evidence="1">
    <location>
        <begin position="579"/>
        <end position="643"/>
    </location>
</feature>
<evidence type="ECO:0000313" key="3">
    <source>
        <dbReference type="EMBL" id="KAK1734152.1"/>
    </source>
</evidence>
<evidence type="ECO:0000313" key="4">
    <source>
        <dbReference type="Proteomes" id="UP001224775"/>
    </source>
</evidence>
<accession>A0AAD8XV99</accession>
<feature type="compositionally biased region" description="Acidic residues" evidence="1">
    <location>
        <begin position="1"/>
        <end position="20"/>
    </location>
</feature>
<dbReference type="InterPro" id="IPR022111">
    <property type="entry name" value="Rhodanese_C"/>
</dbReference>
<feature type="domain" description="Rhodanese" evidence="2">
    <location>
        <begin position="335"/>
        <end position="451"/>
    </location>
</feature>
<feature type="compositionally biased region" description="Polar residues" evidence="1">
    <location>
        <begin position="74"/>
        <end position="88"/>
    </location>
</feature>
<dbReference type="SMART" id="SM00450">
    <property type="entry name" value="RHOD"/>
    <property type="match status" value="1"/>
</dbReference>
<evidence type="ECO:0000259" key="2">
    <source>
        <dbReference type="PROSITE" id="PS50206"/>
    </source>
</evidence>
<sequence>MTDDTTEDEPPSATAADDDDGEKKNNHRKNGKRRLSKRERKNLKKQKTSASAAAANTTTTTNKTTTTTSPSATEQHSPQASKPTNNKAQPTLEEYHANYIPAPSVKISKENSDSKSLGKWFPKASVTKSKVSYGNDYLAKLAKEKKKQQQKNGSNDKNSATTIKEPKASLVLFYQYVNPTWSNAKVSSFLAYLTNIAQTHRTNIGGRIRVSSEGINATVSAASTADSDVDAEFEAAQTLRHFTKDLQNFDAEAFKDTDFKYVDGLTADRHFKELKLLPVKELVFYGIREGDCATTNATAAAAASTAAAAGESDNGKKEVKGGVHLEASEYHEMLKRNDAVVIDVRNHYEAAIGRFDGQMAKEKSEEQEGEGGATYIDPKMRKSTDFTSWLAEEETKQKLEGKTVMMFCTGGIRCERASAYLNSQIGNKVKGVFQLKGGIERYLKEFPDGGFWRGKNFVFDKREAISAGNVNGDGGVIRSGKKEGKKEEEEKMLEWGAECAKCKKPWDRYIGKRKCYTCGVPVLVCNDCMSQSSSSTKKKKKGAAAAAASTTDAAAVEDLKSIRCPLCVSEGVTVPAEDVEWTDNGVRGRPRTSSFSEGGGEDNDKKAPADGAPKKSESKAAKSVLKWGGGHAKKKKDQRSWSRRPCQFGAECIRKDCFFYHPERESKSKKET</sequence>
<dbReference type="PANTHER" id="PTHR43268:SF7">
    <property type="entry name" value="RHODANESE DOMAIN-CONTAINING PROTEIN"/>
    <property type="match status" value="1"/>
</dbReference>
<name>A0AAD8XV99_9STRA</name>
<dbReference type="InterPro" id="IPR020936">
    <property type="entry name" value="TrhO"/>
</dbReference>
<dbReference type="EMBL" id="JATAAI010000041">
    <property type="protein sequence ID" value="KAK1734152.1"/>
    <property type="molecule type" value="Genomic_DNA"/>
</dbReference>
<dbReference type="PROSITE" id="PS50206">
    <property type="entry name" value="RHODANESE_3"/>
    <property type="match status" value="1"/>
</dbReference>
<feature type="compositionally biased region" description="Low complexity" evidence="1">
    <location>
        <begin position="48"/>
        <end position="73"/>
    </location>
</feature>
<dbReference type="Gene3D" id="3.30.70.100">
    <property type="match status" value="1"/>
</dbReference>
<dbReference type="AlphaFoldDB" id="A0AAD8XV99"/>
<comment type="caution">
    <text evidence="3">The sequence shown here is derived from an EMBL/GenBank/DDBJ whole genome shotgun (WGS) entry which is preliminary data.</text>
</comment>
<dbReference type="InterPro" id="IPR036873">
    <property type="entry name" value="Rhodanese-like_dom_sf"/>
</dbReference>
<dbReference type="InterPro" id="IPR001763">
    <property type="entry name" value="Rhodanese-like_dom"/>
</dbReference>
<keyword evidence="4" id="KW-1185">Reference proteome</keyword>
<organism evidence="3 4">
    <name type="scientific">Skeletonema marinoi</name>
    <dbReference type="NCBI Taxonomy" id="267567"/>
    <lineage>
        <taxon>Eukaryota</taxon>
        <taxon>Sar</taxon>
        <taxon>Stramenopiles</taxon>
        <taxon>Ochrophyta</taxon>
        <taxon>Bacillariophyta</taxon>
        <taxon>Coscinodiscophyceae</taxon>
        <taxon>Thalassiosirophycidae</taxon>
        <taxon>Thalassiosirales</taxon>
        <taxon>Skeletonemataceae</taxon>
        <taxon>Skeletonema</taxon>
        <taxon>Skeletonema marinoi-dohrnii complex</taxon>
    </lineage>
</organism>
<dbReference type="InterPro" id="IPR040503">
    <property type="entry name" value="TRHO_N"/>
</dbReference>
<gene>
    <name evidence="3" type="ORF">QTG54_015155</name>
</gene>
<feature type="compositionally biased region" description="Basic and acidic residues" evidence="1">
    <location>
        <begin position="602"/>
        <end position="620"/>
    </location>
</feature>
<dbReference type="Gene3D" id="3.40.250.10">
    <property type="entry name" value="Rhodanese-like domain"/>
    <property type="match status" value="1"/>
</dbReference>
<dbReference type="Proteomes" id="UP001224775">
    <property type="component" value="Unassembled WGS sequence"/>
</dbReference>
<proteinExistence type="predicted"/>
<reference evidence="3" key="1">
    <citation type="submission" date="2023-06" db="EMBL/GenBank/DDBJ databases">
        <title>Survivors Of The Sea: Transcriptome response of Skeletonema marinoi to long-term dormancy.</title>
        <authorList>
            <person name="Pinder M.I.M."/>
            <person name="Kourtchenko O."/>
            <person name="Robertson E.K."/>
            <person name="Larsson T."/>
            <person name="Maumus F."/>
            <person name="Osuna-Cruz C.M."/>
            <person name="Vancaester E."/>
            <person name="Stenow R."/>
            <person name="Vandepoele K."/>
            <person name="Ploug H."/>
            <person name="Bruchert V."/>
            <person name="Godhe A."/>
            <person name="Topel M."/>
        </authorList>
    </citation>
    <scope>NUCLEOTIDE SEQUENCE</scope>
    <source>
        <strain evidence="3">R05AC</strain>
    </source>
</reference>